<feature type="transmembrane region" description="Helical" evidence="1">
    <location>
        <begin position="14"/>
        <end position="32"/>
    </location>
</feature>
<evidence type="ECO:0000313" key="2">
    <source>
        <dbReference type="EMBL" id="MCZ4281783.1"/>
    </source>
</evidence>
<proteinExistence type="predicted"/>
<keyword evidence="1" id="KW-0812">Transmembrane</keyword>
<keyword evidence="1" id="KW-1133">Transmembrane helix</keyword>
<dbReference type="Proteomes" id="UP001069802">
    <property type="component" value="Unassembled WGS sequence"/>
</dbReference>
<reference evidence="2" key="1">
    <citation type="submission" date="2022-12" db="EMBL/GenBank/DDBJ databases">
        <title>Bacterial isolates from different developmental stages of Nematostella vectensis.</title>
        <authorList>
            <person name="Fraune S."/>
        </authorList>
    </citation>
    <scope>NUCLEOTIDE SEQUENCE</scope>
    <source>
        <strain evidence="2">G21630-S1</strain>
    </source>
</reference>
<sequence>MVRGLFRTTALGHILLWPVIIIGGSITLLLLMKGLMVALQYHYKASYSGSVDYD</sequence>
<keyword evidence="1" id="KW-0472">Membrane</keyword>
<protein>
    <submittedName>
        <fullName evidence="2">Uncharacterized protein</fullName>
    </submittedName>
</protein>
<evidence type="ECO:0000256" key="1">
    <source>
        <dbReference type="SAM" id="Phobius"/>
    </source>
</evidence>
<accession>A0ABT4LKZ9</accession>
<organism evidence="2 3">
    <name type="scientific">Kiloniella laminariae</name>
    <dbReference type="NCBI Taxonomy" id="454162"/>
    <lineage>
        <taxon>Bacteria</taxon>
        <taxon>Pseudomonadati</taxon>
        <taxon>Pseudomonadota</taxon>
        <taxon>Alphaproteobacteria</taxon>
        <taxon>Rhodospirillales</taxon>
        <taxon>Kiloniellaceae</taxon>
        <taxon>Kiloniella</taxon>
    </lineage>
</organism>
<dbReference type="EMBL" id="JAPWGY010000004">
    <property type="protein sequence ID" value="MCZ4281783.1"/>
    <property type="molecule type" value="Genomic_DNA"/>
</dbReference>
<dbReference type="RefSeq" id="WP_269423942.1">
    <property type="nucleotide sequence ID" value="NZ_JAPWGY010000004.1"/>
</dbReference>
<evidence type="ECO:0000313" key="3">
    <source>
        <dbReference type="Proteomes" id="UP001069802"/>
    </source>
</evidence>
<keyword evidence="3" id="KW-1185">Reference proteome</keyword>
<name>A0ABT4LKZ9_9PROT</name>
<gene>
    <name evidence="2" type="ORF">O4H49_13410</name>
</gene>
<comment type="caution">
    <text evidence="2">The sequence shown here is derived from an EMBL/GenBank/DDBJ whole genome shotgun (WGS) entry which is preliminary data.</text>
</comment>